<keyword evidence="7" id="KW-1185">Reference proteome</keyword>
<evidence type="ECO:0000313" key="6">
    <source>
        <dbReference type="EMBL" id="API60043.1"/>
    </source>
</evidence>
<dbReference type="InterPro" id="IPR020583">
    <property type="entry name" value="Inositol_monoP_metal-BS"/>
</dbReference>
<dbReference type="InterPro" id="IPR000760">
    <property type="entry name" value="Inositol_monophosphatase-like"/>
</dbReference>
<dbReference type="Gene3D" id="3.30.540.10">
    <property type="entry name" value="Fructose-1,6-Bisphosphatase, subunit A, domain 1"/>
    <property type="match status" value="1"/>
</dbReference>
<feature type="binding site" evidence="5">
    <location>
        <position position="86"/>
    </location>
    <ligand>
        <name>Mg(2+)</name>
        <dbReference type="ChEBI" id="CHEBI:18420"/>
        <label>1</label>
        <note>catalytic</note>
    </ligand>
</feature>
<dbReference type="PANTHER" id="PTHR20854">
    <property type="entry name" value="INOSITOL MONOPHOSPHATASE"/>
    <property type="match status" value="1"/>
</dbReference>
<name>A0A1L3ZWN9_9SPHN</name>
<comment type="similarity">
    <text evidence="1">Belongs to the inositol monophosphatase superfamily.</text>
</comment>
<proteinExistence type="inferred from homology"/>
<organism evidence="6 7">
    <name type="scientific">Tardibacter chloracetimidivorans</name>
    <dbReference type="NCBI Taxonomy" id="1921510"/>
    <lineage>
        <taxon>Bacteria</taxon>
        <taxon>Pseudomonadati</taxon>
        <taxon>Pseudomonadota</taxon>
        <taxon>Alphaproteobacteria</taxon>
        <taxon>Sphingomonadales</taxon>
        <taxon>Sphingomonadaceae</taxon>
        <taxon>Tardibacter</taxon>
    </lineage>
</organism>
<dbReference type="PRINTS" id="PR00377">
    <property type="entry name" value="IMPHPHTASES"/>
</dbReference>
<keyword evidence="4 5" id="KW-0460">Magnesium</keyword>
<evidence type="ECO:0000313" key="7">
    <source>
        <dbReference type="Proteomes" id="UP000182063"/>
    </source>
</evidence>
<dbReference type="GO" id="GO:0046872">
    <property type="term" value="F:metal ion binding"/>
    <property type="evidence" value="ECO:0007669"/>
    <property type="project" value="UniProtKB-KW"/>
</dbReference>
<evidence type="ECO:0000256" key="2">
    <source>
        <dbReference type="ARBA" id="ARBA00022723"/>
    </source>
</evidence>
<dbReference type="RefSeq" id="WP_072597830.1">
    <property type="nucleotide sequence ID" value="NZ_CP018221.1"/>
</dbReference>
<dbReference type="GO" id="GO:0046854">
    <property type="term" value="P:phosphatidylinositol phosphate biosynthetic process"/>
    <property type="evidence" value="ECO:0007669"/>
    <property type="project" value="InterPro"/>
</dbReference>
<dbReference type="GO" id="GO:0006020">
    <property type="term" value="P:inositol metabolic process"/>
    <property type="evidence" value="ECO:0007669"/>
    <property type="project" value="TreeGrafter"/>
</dbReference>
<dbReference type="STRING" id="1921510.BSL82_12610"/>
<dbReference type="Pfam" id="PF00459">
    <property type="entry name" value="Inositol_P"/>
    <property type="match status" value="1"/>
</dbReference>
<dbReference type="EMBL" id="CP018221">
    <property type="protein sequence ID" value="API60043.1"/>
    <property type="molecule type" value="Genomic_DNA"/>
</dbReference>
<evidence type="ECO:0000256" key="1">
    <source>
        <dbReference type="ARBA" id="ARBA00009759"/>
    </source>
</evidence>
<dbReference type="GO" id="GO:0007165">
    <property type="term" value="P:signal transduction"/>
    <property type="evidence" value="ECO:0007669"/>
    <property type="project" value="TreeGrafter"/>
</dbReference>
<dbReference type="GO" id="GO:0008934">
    <property type="term" value="F:inositol monophosphate 1-phosphatase activity"/>
    <property type="evidence" value="ECO:0007669"/>
    <property type="project" value="TreeGrafter"/>
</dbReference>
<comment type="cofactor">
    <cofactor evidence="5">
        <name>Mg(2+)</name>
        <dbReference type="ChEBI" id="CHEBI:18420"/>
    </cofactor>
</comment>
<dbReference type="CDD" id="cd01638">
    <property type="entry name" value="CysQ"/>
    <property type="match status" value="1"/>
</dbReference>
<dbReference type="Proteomes" id="UP000182063">
    <property type="component" value="Chromosome"/>
</dbReference>
<keyword evidence="3" id="KW-0378">Hydrolase</keyword>
<dbReference type="PROSITE" id="PS00629">
    <property type="entry name" value="IMP_1"/>
    <property type="match status" value="1"/>
</dbReference>
<feature type="binding site" evidence="5">
    <location>
        <position position="87"/>
    </location>
    <ligand>
        <name>Mg(2+)</name>
        <dbReference type="ChEBI" id="CHEBI:18420"/>
        <label>1</label>
        <note>catalytic</note>
    </ligand>
</feature>
<evidence type="ECO:0000256" key="4">
    <source>
        <dbReference type="ARBA" id="ARBA00022842"/>
    </source>
</evidence>
<gene>
    <name evidence="6" type="ORF">BSL82_12610</name>
</gene>
<dbReference type="KEGG" id="sphj:BSL82_12610"/>
<keyword evidence="2 5" id="KW-0479">Metal-binding</keyword>
<protein>
    <submittedName>
        <fullName evidence="6">3'(2'),5'-bisphosphate nucleotidase CysQ</fullName>
    </submittedName>
</protein>
<dbReference type="PROSITE" id="PS00630">
    <property type="entry name" value="IMP_2"/>
    <property type="match status" value="1"/>
</dbReference>
<feature type="binding site" evidence="5">
    <location>
        <position position="84"/>
    </location>
    <ligand>
        <name>Mg(2+)</name>
        <dbReference type="ChEBI" id="CHEBI:18420"/>
        <label>1</label>
        <note>catalytic</note>
    </ligand>
</feature>
<dbReference type="Gene3D" id="3.40.190.80">
    <property type="match status" value="1"/>
</dbReference>
<dbReference type="PANTHER" id="PTHR20854:SF4">
    <property type="entry name" value="INOSITOL-1-MONOPHOSPHATASE-RELATED"/>
    <property type="match status" value="1"/>
</dbReference>
<dbReference type="InterPro" id="IPR020550">
    <property type="entry name" value="Inositol_monophosphatase_CS"/>
</dbReference>
<reference evidence="7" key="1">
    <citation type="submission" date="2016-11" db="EMBL/GenBank/DDBJ databases">
        <title>Complete Genome Sequence of alachlor-degrading Sphingomonas sp. strain JJ-A5.</title>
        <authorList>
            <person name="Lee H."/>
            <person name="Ka J.-O."/>
        </authorList>
    </citation>
    <scope>NUCLEOTIDE SEQUENCE [LARGE SCALE GENOMIC DNA]</scope>
    <source>
        <strain evidence="7">JJ-A5</strain>
    </source>
</reference>
<evidence type="ECO:0000256" key="5">
    <source>
        <dbReference type="PIRSR" id="PIRSR600760-2"/>
    </source>
</evidence>
<accession>A0A1L3ZWN9</accession>
<dbReference type="SUPFAM" id="SSF56655">
    <property type="entry name" value="Carbohydrate phosphatase"/>
    <property type="match status" value="1"/>
</dbReference>
<feature type="binding site" evidence="5">
    <location>
        <position position="199"/>
    </location>
    <ligand>
        <name>Mg(2+)</name>
        <dbReference type="ChEBI" id="CHEBI:18420"/>
        <label>1</label>
        <note>catalytic</note>
    </ligand>
</feature>
<evidence type="ECO:0000256" key="3">
    <source>
        <dbReference type="ARBA" id="ARBA00022801"/>
    </source>
</evidence>
<dbReference type="AlphaFoldDB" id="A0A1L3ZWN9"/>
<dbReference type="OrthoDB" id="9785695at2"/>
<feature type="binding site" evidence="5">
    <location>
        <position position="66"/>
    </location>
    <ligand>
        <name>Mg(2+)</name>
        <dbReference type="ChEBI" id="CHEBI:18420"/>
        <label>1</label>
        <note>catalytic</note>
    </ligand>
</feature>
<sequence>MPDRLIDALSTIAREAGELALRRSGETYGRWEKSPGNPVCEIDLQVNELLHKRLSALDPEAGWLSEETADNRDRLDKARVWVVDPIDGTRDYVRGRAGWAISVALVEHGRPVIGVLNAPARGEHWEAVLGGGARRNGIALSVSAHSELAGARIPSDKLAARNAHLTAVHRPNGIALQMAMVAADEADMAASLRWGNEWDIAAAALIVTEAGGKVTDALGNALSFNADPPRAFGVLAAAPGIHSAAVRHLQAQAAELAARSRSSGSGSSRP</sequence>